<gene>
    <name evidence="4" type="ORF">MBSD_n0571</name>
</gene>
<sequence>MRPADFAPHPLLRNAHVQSVLGSSPLRRGLALRRARHLQRRAQPVILDAGGGVRLAGYRTVQDVLPQARGLAVLLHGWEGSARSNYILQTGARLLAEGWDVFRLNFRDHGDTHHLNRELFHSCRIDEVVGAVAALARRFPSPALALAGFSLGGNFALRVALRAPAAGIPLRCTVAVCPVVDPHAGLAALERGPRFYHDYFMLKWRQSLKRKQALFPQERYFEPKELAQDMRGLTRTLVERHTPFGSLERYLDGYSIAGDRLSGLAVPVSILTAADDPVIPVADFRRLALPPEAELDIAPYGGHCGFLRDFRLASYAEDYVAARLARATGD</sequence>
<dbReference type="InterPro" id="IPR029058">
    <property type="entry name" value="AB_hydrolase_fold"/>
</dbReference>
<evidence type="ECO:0000256" key="1">
    <source>
        <dbReference type="ARBA" id="ARBA00010884"/>
    </source>
</evidence>
<feature type="domain" description="AB hydrolase-1" evidence="3">
    <location>
        <begin position="73"/>
        <end position="309"/>
    </location>
</feature>
<dbReference type="InterPro" id="IPR000073">
    <property type="entry name" value="AB_hydrolase_1"/>
</dbReference>
<dbReference type="InterPro" id="IPR050960">
    <property type="entry name" value="AB_hydrolase_4_sf"/>
</dbReference>
<dbReference type="GO" id="GO:0047372">
    <property type="term" value="F:monoacylglycerol lipase activity"/>
    <property type="evidence" value="ECO:0007669"/>
    <property type="project" value="TreeGrafter"/>
</dbReference>
<reference evidence="4" key="1">
    <citation type="submission" date="2015-08" db="EMBL/GenBank/DDBJ databases">
        <title>Complete DNA Sequence of Pseudomonas syringae pv. actinidiae, the Causal Agent of Kiwifruit Canker Disease.</title>
        <authorList>
            <person name="Rikkerink E.H.A."/>
            <person name="Fineran P.C."/>
        </authorList>
    </citation>
    <scope>NUCLEOTIDE SEQUENCE</scope>
    <source>
        <strain evidence="4">SkMP5</strain>
    </source>
</reference>
<dbReference type="Gene3D" id="3.40.50.1820">
    <property type="entry name" value="alpha/beta hydrolase"/>
    <property type="match status" value="1"/>
</dbReference>
<evidence type="ECO:0000313" key="4">
    <source>
        <dbReference type="EMBL" id="GAP65282.1"/>
    </source>
</evidence>
<evidence type="ECO:0000259" key="3">
    <source>
        <dbReference type="Pfam" id="PF12697"/>
    </source>
</evidence>
<dbReference type="PANTHER" id="PTHR10794">
    <property type="entry name" value="ABHYDROLASE DOMAIN-CONTAINING PROTEIN"/>
    <property type="match status" value="1"/>
</dbReference>
<organism evidence="4">
    <name type="scientific">Mizugakiibacter sediminis</name>
    <dbReference type="NCBI Taxonomy" id="1475481"/>
    <lineage>
        <taxon>Bacteria</taxon>
        <taxon>Pseudomonadati</taxon>
        <taxon>Pseudomonadota</taxon>
        <taxon>Gammaproteobacteria</taxon>
        <taxon>Lysobacterales</taxon>
        <taxon>Rhodanobacteraceae</taxon>
        <taxon>Mizugakiibacter</taxon>
    </lineage>
</organism>
<feature type="active site" description="Charge relay system" evidence="2">
    <location>
        <position position="276"/>
    </location>
</feature>
<feature type="active site" description="Charge relay system" evidence="2">
    <location>
        <position position="303"/>
    </location>
</feature>
<dbReference type="Proteomes" id="UP000253740">
    <property type="component" value="Unassembled WGS sequence"/>
</dbReference>
<feature type="active site" description="Charge relay system" evidence="2">
    <location>
        <position position="150"/>
    </location>
</feature>
<comment type="similarity">
    <text evidence="1">Belongs to the AB hydrolase superfamily. AB hydrolase 4 family.</text>
</comment>
<accession>A0A0K8QLI2</accession>
<dbReference type="PIRSF" id="PIRSF005211">
    <property type="entry name" value="Ab_hydro_YheT"/>
    <property type="match status" value="1"/>
</dbReference>
<keyword evidence="5" id="KW-1185">Reference proteome</keyword>
<dbReference type="Pfam" id="PF12697">
    <property type="entry name" value="Abhydrolase_6"/>
    <property type="match status" value="1"/>
</dbReference>
<dbReference type="GO" id="GO:0034338">
    <property type="term" value="F:short-chain carboxylesterase activity"/>
    <property type="evidence" value="ECO:0007669"/>
    <property type="project" value="TreeGrafter"/>
</dbReference>
<dbReference type="OrthoDB" id="332676at2"/>
<dbReference type="SUPFAM" id="SSF53474">
    <property type="entry name" value="alpha/beta-Hydrolases"/>
    <property type="match status" value="1"/>
</dbReference>
<dbReference type="RefSeq" id="WP_062534916.1">
    <property type="nucleotide sequence ID" value="NZ_DF970157.1"/>
</dbReference>
<protein>
    <submittedName>
        <fullName evidence="4">Putative hydrolase of the alpha/beta-hydrolase fold protein</fullName>
    </submittedName>
</protein>
<dbReference type="PANTHER" id="PTHR10794:SF63">
    <property type="entry name" value="ALPHA_BETA HYDROLASE 1, ISOFORM A"/>
    <property type="match status" value="1"/>
</dbReference>
<evidence type="ECO:0000313" key="5">
    <source>
        <dbReference type="Proteomes" id="UP000253740"/>
    </source>
</evidence>
<name>A0A0K8QLI2_9GAMM</name>
<dbReference type="InterPro" id="IPR012020">
    <property type="entry name" value="ABHD4"/>
</dbReference>
<dbReference type="AlphaFoldDB" id="A0A0K8QLI2"/>
<proteinExistence type="inferred from homology"/>
<dbReference type="EMBL" id="DF970157">
    <property type="protein sequence ID" value="GAP65282.1"/>
    <property type="molecule type" value="Genomic_DNA"/>
</dbReference>
<keyword evidence="4" id="KW-0378">Hydrolase</keyword>
<evidence type="ECO:0000256" key="2">
    <source>
        <dbReference type="PIRSR" id="PIRSR005211-1"/>
    </source>
</evidence>
<dbReference type="STRING" id="1475481.GCA_000953855_00579"/>